<comment type="similarity">
    <text evidence="1">Belongs to the short-chain fatty acyl-CoA assimilation regulator (ScfR) family.</text>
</comment>
<sequence>MGLSQAALAREAGISPSYLNLIEAGRRDVGGALLIRLASRLDLAIDELTGARDQRLLQDLAEAAADPLIGDLDLDSDRTQELAASFPDAAKALARLHRAYQEASASADAFANRLRADPLFAELLHQILSQITAVRSGTEILSDVPDLSPEERSRFLGNIAREARAMSDVARTLIGEFDRDRGRHRSLSPARELDELIVEERNHFPTLEAVADDLRRQVARFGPIGEAGLEGALEQQFGITVSRGGPPPGGGSRKDRQGTGQYHYDSAEKLLWFRGSATVATRQFQMTRLYCELAASDAIARVGDDVRLTSPDARRLARRAMASYLAGAFLLPYGRFLTDAEENRYDIDFLAQAYSASFEQVAHRLVTLRRKGEEGIPFGFLRSDPAGRLTKHFPLPGLLLPNSGHACPLWAIYGAFRKPGEPVRQIVRFADGSRYLFIAKTVSKRLATYREQPFHLSVMLACDILHADRTIYAAGLDLDDLSADVAVGPSCRLCIRRDCEHRQEEPLAGGRGEGALHEPFVGT</sequence>
<evidence type="ECO:0000256" key="2">
    <source>
        <dbReference type="SAM" id="MobiDB-lite"/>
    </source>
</evidence>
<protein>
    <submittedName>
        <fullName evidence="4">Putative transcriptional regulator</fullName>
    </submittedName>
</protein>
<dbReference type="Pfam" id="PF06114">
    <property type="entry name" value="Peptidase_M78"/>
    <property type="match status" value="1"/>
</dbReference>
<keyword evidence="5" id="KW-1185">Reference proteome</keyword>
<dbReference type="InterPro" id="IPR010359">
    <property type="entry name" value="IrrE_HExxH"/>
</dbReference>
<reference evidence="5" key="1">
    <citation type="submission" date="2017-09" db="EMBL/GenBank/DDBJ databases">
        <title>Genome sequence of Nannocystis excedens DSM 71.</title>
        <authorList>
            <person name="Blom J."/>
        </authorList>
    </citation>
    <scope>NUCLEOTIDE SEQUENCE [LARGE SCALE GENOMIC DNA]</scope>
    <source>
        <strain evidence="5">type strain: E19</strain>
    </source>
</reference>
<dbReference type="Gene3D" id="1.10.260.40">
    <property type="entry name" value="lambda repressor-like DNA-binding domains"/>
    <property type="match status" value="1"/>
</dbReference>
<dbReference type="InterPro" id="IPR001387">
    <property type="entry name" value="Cro/C1-type_HTH"/>
</dbReference>
<dbReference type="InterPro" id="IPR010982">
    <property type="entry name" value="Lambda_DNA-bd_dom_sf"/>
</dbReference>
<evidence type="ECO:0000313" key="4">
    <source>
        <dbReference type="EMBL" id="SON55456.1"/>
    </source>
</evidence>
<organism evidence="4 5">
    <name type="scientific">Hartmannibacter diazotrophicus</name>
    <dbReference type="NCBI Taxonomy" id="1482074"/>
    <lineage>
        <taxon>Bacteria</taxon>
        <taxon>Pseudomonadati</taxon>
        <taxon>Pseudomonadota</taxon>
        <taxon>Alphaproteobacteria</taxon>
        <taxon>Hyphomicrobiales</taxon>
        <taxon>Pleomorphomonadaceae</taxon>
        <taxon>Hartmannibacter</taxon>
    </lineage>
</organism>
<evidence type="ECO:0000313" key="5">
    <source>
        <dbReference type="Proteomes" id="UP000223606"/>
    </source>
</evidence>
<dbReference type="PIRSF" id="PIRSF019251">
    <property type="entry name" value="Rv0465c"/>
    <property type="match status" value="1"/>
</dbReference>
<dbReference type="InterPro" id="IPR018653">
    <property type="entry name" value="ScfR_C"/>
</dbReference>
<evidence type="ECO:0000256" key="1">
    <source>
        <dbReference type="ARBA" id="ARBA00007227"/>
    </source>
</evidence>
<proteinExistence type="inferred from homology"/>
<dbReference type="Pfam" id="PF01381">
    <property type="entry name" value="HTH_3"/>
    <property type="match status" value="1"/>
</dbReference>
<dbReference type="GO" id="GO:0003677">
    <property type="term" value="F:DNA binding"/>
    <property type="evidence" value="ECO:0007669"/>
    <property type="project" value="InterPro"/>
</dbReference>
<dbReference type="Pfam" id="PF09856">
    <property type="entry name" value="ScfRs"/>
    <property type="match status" value="1"/>
</dbReference>
<evidence type="ECO:0000259" key="3">
    <source>
        <dbReference type="PROSITE" id="PS50943"/>
    </source>
</evidence>
<dbReference type="EMBL" id="LT960614">
    <property type="protein sequence ID" value="SON55456.1"/>
    <property type="molecule type" value="Genomic_DNA"/>
</dbReference>
<feature type="domain" description="HTH cro/C1-type" evidence="3">
    <location>
        <begin position="2"/>
        <end position="48"/>
    </location>
</feature>
<dbReference type="Proteomes" id="UP000223606">
    <property type="component" value="Chromosome 1"/>
</dbReference>
<dbReference type="AlphaFoldDB" id="A0A2C9D593"/>
<dbReference type="SUPFAM" id="SSF47413">
    <property type="entry name" value="lambda repressor-like DNA-binding domains"/>
    <property type="match status" value="1"/>
</dbReference>
<name>A0A2C9D593_9HYPH</name>
<dbReference type="CDD" id="cd00093">
    <property type="entry name" value="HTH_XRE"/>
    <property type="match status" value="1"/>
</dbReference>
<feature type="region of interest" description="Disordered" evidence="2">
    <location>
        <begin position="241"/>
        <end position="260"/>
    </location>
</feature>
<dbReference type="PROSITE" id="PS50943">
    <property type="entry name" value="HTH_CROC1"/>
    <property type="match status" value="1"/>
</dbReference>
<accession>A0A2C9D593</accession>
<dbReference type="SMART" id="SM00530">
    <property type="entry name" value="HTH_XRE"/>
    <property type="match status" value="1"/>
</dbReference>
<gene>
    <name evidence="4" type="ORF">HDIA_1915</name>
</gene>
<dbReference type="KEGG" id="hdi:HDIA_1915"/>
<dbReference type="GO" id="GO:0006355">
    <property type="term" value="P:regulation of DNA-templated transcription"/>
    <property type="evidence" value="ECO:0007669"/>
    <property type="project" value="InterPro"/>
</dbReference>
<dbReference type="InterPro" id="IPR026281">
    <property type="entry name" value="HTH_RamB"/>
</dbReference>